<dbReference type="NCBIfam" id="TIGR01614">
    <property type="entry name" value="PME_inhib"/>
    <property type="match status" value="1"/>
</dbReference>
<proteinExistence type="inferred from homology"/>
<dbReference type="SUPFAM" id="SSF101148">
    <property type="entry name" value="Plant invertase/pectin methylesterase inhibitor"/>
    <property type="match status" value="1"/>
</dbReference>
<dbReference type="PANTHER" id="PTHR31080">
    <property type="entry name" value="PECTINESTERASE INHIBITOR-LIKE"/>
    <property type="match status" value="1"/>
</dbReference>
<dbReference type="InterPro" id="IPR035513">
    <property type="entry name" value="Invertase/methylesterase_inhib"/>
</dbReference>
<dbReference type="GO" id="GO:0004857">
    <property type="term" value="F:enzyme inhibitor activity"/>
    <property type="evidence" value="ECO:0007669"/>
    <property type="project" value="InterPro"/>
</dbReference>
<evidence type="ECO:0000256" key="3">
    <source>
        <dbReference type="SAM" id="Phobius"/>
    </source>
</evidence>
<keyword evidence="3" id="KW-1133">Transmembrane helix</keyword>
<evidence type="ECO:0000313" key="6">
    <source>
        <dbReference type="Proteomes" id="UP000242715"/>
    </source>
</evidence>
<accession>A0A2Z6NBI1</accession>
<evidence type="ECO:0000256" key="2">
    <source>
        <dbReference type="ARBA" id="ARBA00038471"/>
    </source>
</evidence>
<organism evidence="5 6">
    <name type="scientific">Trifolium subterraneum</name>
    <name type="common">Subterranean clover</name>
    <dbReference type="NCBI Taxonomy" id="3900"/>
    <lineage>
        <taxon>Eukaryota</taxon>
        <taxon>Viridiplantae</taxon>
        <taxon>Streptophyta</taxon>
        <taxon>Embryophyta</taxon>
        <taxon>Tracheophyta</taxon>
        <taxon>Spermatophyta</taxon>
        <taxon>Magnoliopsida</taxon>
        <taxon>eudicotyledons</taxon>
        <taxon>Gunneridae</taxon>
        <taxon>Pentapetalae</taxon>
        <taxon>rosids</taxon>
        <taxon>fabids</taxon>
        <taxon>Fabales</taxon>
        <taxon>Fabaceae</taxon>
        <taxon>Papilionoideae</taxon>
        <taxon>50 kb inversion clade</taxon>
        <taxon>NPAAA clade</taxon>
        <taxon>Hologalegina</taxon>
        <taxon>IRL clade</taxon>
        <taxon>Trifolieae</taxon>
        <taxon>Trifolium</taxon>
    </lineage>
</organism>
<evidence type="ECO:0000256" key="1">
    <source>
        <dbReference type="ARBA" id="ARBA00022729"/>
    </source>
</evidence>
<dbReference type="InterPro" id="IPR006501">
    <property type="entry name" value="Pectinesterase_inhib_dom"/>
</dbReference>
<keyword evidence="3" id="KW-0472">Membrane</keyword>
<dbReference type="AlphaFoldDB" id="A0A2Z6NBI1"/>
<dbReference type="Pfam" id="PF04043">
    <property type="entry name" value="PMEI"/>
    <property type="match status" value="1"/>
</dbReference>
<dbReference type="OrthoDB" id="2019149at2759"/>
<reference evidence="6" key="1">
    <citation type="journal article" date="2017" name="Front. Plant Sci.">
        <title>Climate Clever Clovers: New Paradigm to Reduce the Environmental Footprint of Ruminants by Breeding Low Methanogenic Forages Utilizing Haplotype Variation.</title>
        <authorList>
            <person name="Kaur P."/>
            <person name="Appels R."/>
            <person name="Bayer P.E."/>
            <person name="Keeble-Gagnere G."/>
            <person name="Wang J."/>
            <person name="Hirakawa H."/>
            <person name="Shirasawa K."/>
            <person name="Vercoe P."/>
            <person name="Stefanova K."/>
            <person name="Durmic Z."/>
            <person name="Nichols P."/>
            <person name="Revell C."/>
            <person name="Isobe S.N."/>
            <person name="Edwards D."/>
            <person name="Erskine W."/>
        </authorList>
    </citation>
    <scope>NUCLEOTIDE SEQUENCE [LARGE SCALE GENOMIC DNA]</scope>
    <source>
        <strain evidence="6">cv. Daliak</strain>
    </source>
</reference>
<comment type="similarity">
    <text evidence="2">Belongs to the PMEI family.</text>
</comment>
<feature type="domain" description="Pectinesterase inhibitor" evidence="4">
    <location>
        <begin position="68"/>
        <end position="189"/>
    </location>
</feature>
<keyword evidence="1" id="KW-0732">Signal</keyword>
<keyword evidence="3" id="KW-0812">Transmembrane</keyword>
<name>A0A2Z6NBI1_TRISU</name>
<dbReference type="Proteomes" id="UP000242715">
    <property type="component" value="Unassembled WGS sequence"/>
</dbReference>
<dbReference type="InterPro" id="IPR051955">
    <property type="entry name" value="PME_Inhibitor"/>
</dbReference>
<dbReference type="PANTHER" id="PTHR31080:SF303">
    <property type="entry name" value="PECTINESTERASE 1-LIKE"/>
    <property type="match status" value="1"/>
</dbReference>
<dbReference type="EMBL" id="DF973523">
    <property type="protein sequence ID" value="GAU33375.1"/>
    <property type="molecule type" value="Genomic_DNA"/>
</dbReference>
<evidence type="ECO:0000313" key="5">
    <source>
        <dbReference type="EMBL" id="GAU33375.1"/>
    </source>
</evidence>
<protein>
    <recommendedName>
        <fullName evidence="4">Pectinesterase inhibitor domain-containing protein</fullName>
    </recommendedName>
</protein>
<dbReference type="CDD" id="cd15798">
    <property type="entry name" value="PMEI-like_3"/>
    <property type="match status" value="1"/>
</dbReference>
<dbReference type="SMART" id="SM00856">
    <property type="entry name" value="PMEI"/>
    <property type="match status" value="1"/>
</dbReference>
<evidence type="ECO:0000259" key="4">
    <source>
        <dbReference type="SMART" id="SM00856"/>
    </source>
</evidence>
<feature type="transmembrane region" description="Helical" evidence="3">
    <location>
        <begin position="28"/>
        <end position="51"/>
    </location>
</feature>
<sequence>MSSFKAYGKVDESEHALFEVQRKSRKRITIISLSTVVLVGIVFAAVFGTIAHNNAHNDDNNNDNNDQSLSSSVKAICDITLYKDSCESSLSPLVHSGQQIRPEELFKLSIQVALNAVSKGFQYFSEHGTFDDLNLNVDNRTKEALMNCKDLLDLAIDHLNNSLSYEGKSSLLDVLEDLETWLSASGWSLKT</sequence>
<gene>
    <name evidence="5" type="ORF">TSUD_365010</name>
</gene>
<dbReference type="Gene3D" id="1.20.140.40">
    <property type="entry name" value="Invertase/pectin methylesterase inhibitor family protein"/>
    <property type="match status" value="1"/>
</dbReference>
<keyword evidence="6" id="KW-1185">Reference proteome</keyword>